<keyword evidence="2" id="KW-0132">Cell division</keyword>
<evidence type="ECO:0000313" key="3">
    <source>
        <dbReference type="Proteomes" id="UP001524435"/>
    </source>
</evidence>
<keyword evidence="1" id="KW-0175">Coiled coil</keyword>
<evidence type="ECO:0000313" key="2">
    <source>
        <dbReference type="EMBL" id="MCQ5122582.1"/>
    </source>
</evidence>
<reference evidence="2 3" key="1">
    <citation type="submission" date="2022-06" db="EMBL/GenBank/DDBJ databases">
        <title>Isolation of gut microbiota from human fecal samples.</title>
        <authorList>
            <person name="Pamer E.G."/>
            <person name="Barat B."/>
            <person name="Waligurski E."/>
            <person name="Medina S."/>
            <person name="Paddock L."/>
            <person name="Mostad J."/>
        </authorList>
    </citation>
    <scope>NUCLEOTIDE SEQUENCE [LARGE SCALE GENOMIC DNA]</scope>
    <source>
        <strain evidence="2 3">DFI.6.1</strain>
    </source>
</reference>
<protein>
    <submittedName>
        <fullName evidence="2">Cell division protein FtsL</fullName>
    </submittedName>
</protein>
<accession>A0ABT1SMW8</accession>
<proteinExistence type="predicted"/>
<name>A0ABT1SMW8_9FIRM</name>
<comment type="caution">
    <text evidence="2">The sequence shown here is derived from an EMBL/GenBank/DDBJ whole genome shotgun (WGS) entry which is preliminary data.</text>
</comment>
<keyword evidence="2" id="KW-0131">Cell cycle</keyword>
<dbReference type="EMBL" id="JANGCH010000019">
    <property type="protein sequence ID" value="MCQ5122582.1"/>
    <property type="molecule type" value="Genomic_DNA"/>
</dbReference>
<dbReference type="Proteomes" id="UP001524435">
    <property type="component" value="Unassembled WGS sequence"/>
</dbReference>
<evidence type="ECO:0000256" key="1">
    <source>
        <dbReference type="SAM" id="Coils"/>
    </source>
</evidence>
<dbReference type="RefSeq" id="WP_102265892.1">
    <property type="nucleotide sequence ID" value="NZ_CALVCM010000023.1"/>
</dbReference>
<sequence length="102" mass="11663">MAKIVKKNKNRRKLKFESMATLLFMVSLLLYLGSSIFLKSYNVNLGKTAADYEKEISDVKEEKEALRVEVEQLRARDRILAQAKDQGLQTNQDNVVIIGSEE</sequence>
<feature type="coiled-coil region" evidence="1">
    <location>
        <begin position="42"/>
        <end position="76"/>
    </location>
</feature>
<gene>
    <name evidence="2" type="ORF">NE663_10000</name>
</gene>
<dbReference type="GO" id="GO:0051301">
    <property type="term" value="P:cell division"/>
    <property type="evidence" value="ECO:0007669"/>
    <property type="project" value="UniProtKB-KW"/>
</dbReference>
<keyword evidence="3" id="KW-1185">Reference proteome</keyword>
<organism evidence="2 3">
    <name type="scientific">Massilicoli timonensis</name>
    <dbReference type="NCBI Taxonomy" id="2015901"/>
    <lineage>
        <taxon>Bacteria</taxon>
        <taxon>Bacillati</taxon>
        <taxon>Bacillota</taxon>
        <taxon>Erysipelotrichia</taxon>
        <taxon>Erysipelotrichales</taxon>
        <taxon>Erysipelotrichaceae</taxon>
        <taxon>Massilicoli</taxon>
    </lineage>
</organism>